<sequence length="510" mass="57163">MPDATPTLSLTLVAAILAFSYFALFSRPRKSPSALSCPPGPNGLTSMPALAPWVQFQKWGNEFGELVYLQDRNILILNHSRVAIDLLEKRARIYSDRRVTPVMDLFGTSTILSLMATIPQRYSPDWRFHRKLFQQTFRQAAVPYFFPAQYSKTHELLNSLITDPNNFMQHVMALSQRVIYESLYSLDIPADHPLAKKSITAMDAVGASLVNGTFPLFERFPFLRFMPAWFPGCGFKQQAIECSAILEEVNLIPFNIAVDNLKSGSRTSLIAELVMKSEGNLAQIEAIQSMGLVSFIAAADTTMSSISSFLLCMCLYPDTQQKGQEELDRVVGRDRLPTFEDRNSLPYVEAIYREVMRLHPAVPLGVSHQSTEDDTYGGYHIPKGCEVIPNIWAMSRDPELYHEPHEFIPERFIESEDGPFGSINDILAYGFGRRVCAGRHMADNTVWLAIASVLATFALGKAKDENANEIDISNEFTEGFFRHPKPFQCSIVPRTPNAKDLISAATLANE</sequence>
<evidence type="ECO:0008006" key="18">
    <source>
        <dbReference type="Google" id="ProtNLM"/>
    </source>
</evidence>
<proteinExistence type="inferred from homology"/>
<dbReference type="InterPro" id="IPR036396">
    <property type="entry name" value="Cyt_P450_sf"/>
</dbReference>
<evidence type="ECO:0000256" key="14">
    <source>
        <dbReference type="PIRSR" id="PIRSR602401-1"/>
    </source>
</evidence>
<dbReference type="OrthoDB" id="2789670at2759"/>
<feature type="transmembrane region" description="Helical" evidence="15">
    <location>
        <begin position="6"/>
        <end position="25"/>
    </location>
</feature>
<comment type="pathway">
    <text evidence="3">Secondary metabolite biosynthesis.</text>
</comment>
<evidence type="ECO:0000256" key="1">
    <source>
        <dbReference type="ARBA" id="ARBA00001971"/>
    </source>
</evidence>
<reference evidence="16 17" key="1">
    <citation type="journal article" date="2020" name="ISME J.">
        <title>Uncovering the hidden diversity of litter-decomposition mechanisms in mushroom-forming fungi.</title>
        <authorList>
            <person name="Floudas D."/>
            <person name="Bentzer J."/>
            <person name="Ahren D."/>
            <person name="Johansson T."/>
            <person name="Persson P."/>
            <person name="Tunlid A."/>
        </authorList>
    </citation>
    <scope>NUCLEOTIDE SEQUENCE [LARGE SCALE GENOMIC DNA]</scope>
    <source>
        <strain evidence="16 17">CBS 406.79</strain>
    </source>
</reference>
<evidence type="ECO:0000256" key="7">
    <source>
        <dbReference type="ARBA" id="ARBA00022723"/>
    </source>
</evidence>
<dbReference type="InterPro" id="IPR050364">
    <property type="entry name" value="Cytochrome_P450_fung"/>
</dbReference>
<dbReference type="EMBL" id="JAACJN010000070">
    <property type="protein sequence ID" value="KAF5379339.1"/>
    <property type="molecule type" value="Genomic_DNA"/>
</dbReference>
<evidence type="ECO:0000256" key="8">
    <source>
        <dbReference type="ARBA" id="ARBA00022989"/>
    </source>
</evidence>
<comment type="cofactor">
    <cofactor evidence="1 14">
        <name>heme</name>
        <dbReference type="ChEBI" id="CHEBI:30413"/>
    </cofactor>
</comment>
<evidence type="ECO:0000256" key="10">
    <source>
        <dbReference type="ARBA" id="ARBA00023004"/>
    </source>
</evidence>
<dbReference type="PRINTS" id="PR00463">
    <property type="entry name" value="EP450I"/>
</dbReference>
<evidence type="ECO:0000256" key="4">
    <source>
        <dbReference type="ARBA" id="ARBA00010617"/>
    </source>
</evidence>
<keyword evidence="11" id="KW-0503">Monooxygenase</keyword>
<evidence type="ECO:0000256" key="5">
    <source>
        <dbReference type="ARBA" id="ARBA00022617"/>
    </source>
</evidence>
<comment type="caution">
    <text evidence="16">The sequence shown here is derived from an EMBL/GenBank/DDBJ whole genome shotgun (WGS) entry which is preliminary data.</text>
</comment>
<keyword evidence="10 14" id="KW-0408">Iron</keyword>
<dbReference type="InterPro" id="IPR002401">
    <property type="entry name" value="Cyt_P450_E_grp-I"/>
</dbReference>
<evidence type="ECO:0000313" key="16">
    <source>
        <dbReference type="EMBL" id="KAF5379339.1"/>
    </source>
</evidence>
<dbReference type="PANTHER" id="PTHR46300">
    <property type="entry name" value="P450, PUTATIVE (EUROFUNG)-RELATED-RELATED"/>
    <property type="match status" value="1"/>
</dbReference>
<gene>
    <name evidence="16" type="ORF">D9757_007607</name>
</gene>
<evidence type="ECO:0000256" key="9">
    <source>
        <dbReference type="ARBA" id="ARBA00023002"/>
    </source>
</evidence>
<feature type="binding site" description="axial binding residue" evidence="14">
    <location>
        <position position="436"/>
    </location>
    <ligand>
        <name>heme</name>
        <dbReference type="ChEBI" id="CHEBI:30413"/>
    </ligand>
    <ligandPart>
        <name>Fe</name>
        <dbReference type="ChEBI" id="CHEBI:18248"/>
    </ligandPart>
</feature>
<evidence type="ECO:0000256" key="13">
    <source>
        <dbReference type="ARBA" id="ARBA00023180"/>
    </source>
</evidence>
<keyword evidence="12 15" id="KW-0472">Membrane</keyword>
<name>A0A8H5H9V5_9AGAR</name>
<evidence type="ECO:0000313" key="17">
    <source>
        <dbReference type="Proteomes" id="UP000518752"/>
    </source>
</evidence>
<dbReference type="AlphaFoldDB" id="A0A8H5H9V5"/>
<evidence type="ECO:0000256" key="2">
    <source>
        <dbReference type="ARBA" id="ARBA00004167"/>
    </source>
</evidence>
<evidence type="ECO:0000256" key="15">
    <source>
        <dbReference type="SAM" id="Phobius"/>
    </source>
</evidence>
<evidence type="ECO:0000256" key="3">
    <source>
        <dbReference type="ARBA" id="ARBA00005179"/>
    </source>
</evidence>
<dbReference type="PANTHER" id="PTHR46300:SF2">
    <property type="entry name" value="CYTOCHROME P450 MONOOXYGENASE ALNH-RELATED"/>
    <property type="match status" value="1"/>
</dbReference>
<comment type="similarity">
    <text evidence="4">Belongs to the cytochrome P450 family.</text>
</comment>
<keyword evidence="13" id="KW-0325">Glycoprotein</keyword>
<keyword evidence="8 15" id="KW-1133">Transmembrane helix</keyword>
<keyword evidence="5 14" id="KW-0349">Heme</keyword>
<dbReference type="GO" id="GO:0020037">
    <property type="term" value="F:heme binding"/>
    <property type="evidence" value="ECO:0007669"/>
    <property type="project" value="InterPro"/>
</dbReference>
<evidence type="ECO:0000256" key="11">
    <source>
        <dbReference type="ARBA" id="ARBA00023033"/>
    </source>
</evidence>
<evidence type="ECO:0000256" key="6">
    <source>
        <dbReference type="ARBA" id="ARBA00022692"/>
    </source>
</evidence>
<accession>A0A8H5H9V5</accession>
<evidence type="ECO:0000256" key="12">
    <source>
        <dbReference type="ARBA" id="ARBA00023136"/>
    </source>
</evidence>
<keyword evidence="6 15" id="KW-0812">Transmembrane</keyword>
<protein>
    <recommendedName>
        <fullName evidence="18">Cytochrome P450</fullName>
    </recommendedName>
</protein>
<organism evidence="16 17">
    <name type="scientific">Collybiopsis confluens</name>
    <dbReference type="NCBI Taxonomy" id="2823264"/>
    <lineage>
        <taxon>Eukaryota</taxon>
        <taxon>Fungi</taxon>
        <taxon>Dikarya</taxon>
        <taxon>Basidiomycota</taxon>
        <taxon>Agaricomycotina</taxon>
        <taxon>Agaricomycetes</taxon>
        <taxon>Agaricomycetidae</taxon>
        <taxon>Agaricales</taxon>
        <taxon>Marasmiineae</taxon>
        <taxon>Omphalotaceae</taxon>
        <taxon>Collybiopsis</taxon>
    </lineage>
</organism>
<dbReference type="GO" id="GO:0005506">
    <property type="term" value="F:iron ion binding"/>
    <property type="evidence" value="ECO:0007669"/>
    <property type="project" value="InterPro"/>
</dbReference>
<dbReference type="GO" id="GO:0004497">
    <property type="term" value="F:monooxygenase activity"/>
    <property type="evidence" value="ECO:0007669"/>
    <property type="project" value="UniProtKB-KW"/>
</dbReference>
<dbReference type="CDD" id="cd11065">
    <property type="entry name" value="CYP64-like"/>
    <property type="match status" value="1"/>
</dbReference>
<dbReference type="Gene3D" id="1.10.630.10">
    <property type="entry name" value="Cytochrome P450"/>
    <property type="match status" value="1"/>
</dbReference>
<dbReference type="GO" id="GO:0016020">
    <property type="term" value="C:membrane"/>
    <property type="evidence" value="ECO:0007669"/>
    <property type="project" value="UniProtKB-SubCell"/>
</dbReference>
<comment type="subcellular location">
    <subcellularLocation>
        <location evidence="2">Membrane</location>
        <topology evidence="2">Single-pass membrane protein</topology>
    </subcellularLocation>
</comment>
<dbReference type="InterPro" id="IPR001128">
    <property type="entry name" value="Cyt_P450"/>
</dbReference>
<dbReference type="PRINTS" id="PR00385">
    <property type="entry name" value="P450"/>
</dbReference>
<keyword evidence="9" id="KW-0560">Oxidoreductase</keyword>
<dbReference type="Proteomes" id="UP000518752">
    <property type="component" value="Unassembled WGS sequence"/>
</dbReference>
<dbReference type="SUPFAM" id="SSF48264">
    <property type="entry name" value="Cytochrome P450"/>
    <property type="match status" value="1"/>
</dbReference>
<keyword evidence="17" id="KW-1185">Reference proteome</keyword>
<dbReference type="Pfam" id="PF00067">
    <property type="entry name" value="p450"/>
    <property type="match status" value="1"/>
</dbReference>
<keyword evidence="7 14" id="KW-0479">Metal-binding</keyword>
<dbReference type="GO" id="GO:0016705">
    <property type="term" value="F:oxidoreductase activity, acting on paired donors, with incorporation or reduction of molecular oxygen"/>
    <property type="evidence" value="ECO:0007669"/>
    <property type="project" value="InterPro"/>
</dbReference>